<dbReference type="Proteomes" id="UP001142489">
    <property type="component" value="Unassembled WGS sequence"/>
</dbReference>
<dbReference type="Pfam" id="PF16497">
    <property type="entry name" value="MHC_I_3"/>
    <property type="match status" value="1"/>
</dbReference>
<dbReference type="GO" id="GO:0050819">
    <property type="term" value="P:negative regulation of coagulation"/>
    <property type="evidence" value="ECO:0007669"/>
    <property type="project" value="TreeGrafter"/>
</dbReference>
<organism evidence="5 6">
    <name type="scientific">Phrynocephalus forsythii</name>
    <dbReference type="NCBI Taxonomy" id="171643"/>
    <lineage>
        <taxon>Eukaryota</taxon>
        <taxon>Metazoa</taxon>
        <taxon>Chordata</taxon>
        <taxon>Craniata</taxon>
        <taxon>Vertebrata</taxon>
        <taxon>Euteleostomi</taxon>
        <taxon>Lepidosauria</taxon>
        <taxon>Squamata</taxon>
        <taxon>Bifurcata</taxon>
        <taxon>Unidentata</taxon>
        <taxon>Episquamata</taxon>
        <taxon>Toxicofera</taxon>
        <taxon>Iguania</taxon>
        <taxon>Acrodonta</taxon>
        <taxon>Agamidae</taxon>
        <taxon>Agaminae</taxon>
        <taxon>Phrynocephalus</taxon>
    </lineage>
</organism>
<proteinExistence type="predicted"/>
<accession>A0A9Q0XSG2</accession>
<dbReference type="InterPro" id="IPR037055">
    <property type="entry name" value="MHC_I-like_Ag-recog_sf"/>
</dbReference>
<keyword evidence="1" id="KW-0325">Glycoprotein</keyword>
<dbReference type="GO" id="GO:0038023">
    <property type="term" value="F:signaling receptor activity"/>
    <property type="evidence" value="ECO:0007669"/>
    <property type="project" value="InterPro"/>
</dbReference>
<feature type="transmembrane region" description="Helical" evidence="2">
    <location>
        <begin position="205"/>
        <end position="226"/>
    </location>
</feature>
<name>A0A9Q0XSG2_9SAUR</name>
<dbReference type="EMBL" id="JAPFRF010000008">
    <property type="protein sequence ID" value="KAJ7324992.1"/>
    <property type="molecule type" value="Genomic_DNA"/>
</dbReference>
<feature type="chain" id="PRO_5040106416" description="MHC class I-like antigen recognition-like domain-containing protein" evidence="3">
    <location>
        <begin position="23"/>
        <end position="231"/>
    </location>
</feature>
<dbReference type="PANTHER" id="PTHR15349:SF0">
    <property type="entry name" value="ENDOTHELIAL PROTEIN C RECEPTOR"/>
    <property type="match status" value="1"/>
</dbReference>
<dbReference type="GO" id="GO:0005615">
    <property type="term" value="C:extracellular space"/>
    <property type="evidence" value="ECO:0007669"/>
    <property type="project" value="TreeGrafter"/>
</dbReference>
<keyword evidence="3" id="KW-0732">Signal</keyword>
<reference evidence="5" key="1">
    <citation type="journal article" date="2023" name="DNA Res.">
        <title>Chromosome-level genome assembly of Phrynocephalus forsythii using third-generation DNA sequencing and Hi-C analysis.</title>
        <authorList>
            <person name="Qi Y."/>
            <person name="Zhao W."/>
            <person name="Zhao Y."/>
            <person name="Niu C."/>
            <person name="Cao S."/>
            <person name="Zhang Y."/>
        </authorList>
    </citation>
    <scope>NUCLEOTIDE SEQUENCE</scope>
    <source>
        <tissue evidence="5">Muscle</tissue>
    </source>
</reference>
<dbReference type="OrthoDB" id="9441389at2759"/>
<dbReference type="Gene3D" id="3.30.500.10">
    <property type="entry name" value="MHC class I-like antigen recognition-like"/>
    <property type="match status" value="1"/>
</dbReference>
<evidence type="ECO:0000313" key="5">
    <source>
        <dbReference type="EMBL" id="KAJ7324992.1"/>
    </source>
</evidence>
<keyword evidence="6" id="KW-1185">Reference proteome</keyword>
<sequence length="231" mass="25861">MLILQIFLLPWALHCWAYGVESHVFTITQLAYFLNSTSVEFVGNATLDGTLTHSLESHNGQFNVSQMWPLETPDAWEQRQSKLQDYLNNFKLLVNLLANEKAVSYPLHVHGTKGCQLSKNGTNSFYEILLNGTKFLTFHATRNLWIPLQGTSAANYTSHKLNEFNQTTTDLQFFLQKTCINFIREHTDTHGSLTGKQKGRSHAPLVLGVSIGALALMGLAVCIFLCTGGKR</sequence>
<keyword evidence="2" id="KW-0472">Membrane</keyword>
<dbReference type="InterPro" id="IPR015669">
    <property type="entry name" value="Endothetial_C_recpt"/>
</dbReference>
<dbReference type="SUPFAM" id="SSF54452">
    <property type="entry name" value="MHC antigen-recognition domain"/>
    <property type="match status" value="1"/>
</dbReference>
<evidence type="ECO:0000256" key="1">
    <source>
        <dbReference type="ARBA" id="ARBA00023180"/>
    </source>
</evidence>
<gene>
    <name evidence="5" type="ORF">JRQ81_018012</name>
</gene>
<feature type="domain" description="MHC class I-like antigen recognition-like" evidence="4">
    <location>
        <begin position="1"/>
        <end position="185"/>
    </location>
</feature>
<comment type="caution">
    <text evidence="5">The sequence shown here is derived from an EMBL/GenBank/DDBJ whole genome shotgun (WGS) entry which is preliminary data.</text>
</comment>
<protein>
    <recommendedName>
        <fullName evidence="4">MHC class I-like antigen recognition-like domain-containing protein</fullName>
    </recommendedName>
</protein>
<dbReference type="PANTHER" id="PTHR15349">
    <property type="entry name" value="ENDOTHELIAL PROTEIN C RECEPTOR"/>
    <property type="match status" value="1"/>
</dbReference>
<dbReference type="InterPro" id="IPR011162">
    <property type="entry name" value="MHC_I/II-like_Ag-recog"/>
</dbReference>
<evidence type="ECO:0000256" key="3">
    <source>
        <dbReference type="SAM" id="SignalP"/>
    </source>
</evidence>
<evidence type="ECO:0000256" key="2">
    <source>
        <dbReference type="SAM" id="Phobius"/>
    </source>
</evidence>
<dbReference type="InterPro" id="IPR011161">
    <property type="entry name" value="MHC_I-like_Ag-recog"/>
</dbReference>
<keyword evidence="2" id="KW-1133">Transmembrane helix</keyword>
<keyword evidence="2" id="KW-0812">Transmembrane</keyword>
<dbReference type="AlphaFoldDB" id="A0A9Q0XSG2"/>
<evidence type="ECO:0000313" key="6">
    <source>
        <dbReference type="Proteomes" id="UP001142489"/>
    </source>
</evidence>
<feature type="signal peptide" evidence="3">
    <location>
        <begin position="1"/>
        <end position="22"/>
    </location>
</feature>
<evidence type="ECO:0000259" key="4">
    <source>
        <dbReference type="Pfam" id="PF16497"/>
    </source>
</evidence>